<name>A0A2V2V5A0_TRYCR</name>
<proteinExistence type="predicted"/>
<evidence type="ECO:0000313" key="3">
    <source>
        <dbReference type="Proteomes" id="UP000246121"/>
    </source>
</evidence>
<dbReference type="VEuPathDB" id="TriTrypDB:TcCLB.507073.49"/>
<evidence type="ECO:0000313" key="2">
    <source>
        <dbReference type="EMBL" id="PWU91444.1"/>
    </source>
</evidence>
<dbReference type="VEuPathDB" id="TriTrypDB:TcCL_NonESM03047"/>
<reference evidence="2 3" key="1">
    <citation type="journal article" date="2018" name="Microb. Genom.">
        <title>Expanding an expanded genome: long-read sequencing of Trypanosoma cruzi.</title>
        <authorList>
            <person name="Berna L."/>
            <person name="Rodriguez M."/>
            <person name="Chiribao M.L."/>
            <person name="Parodi-Talice A."/>
            <person name="Pita S."/>
            <person name="Rijo G."/>
            <person name="Alvarez-Valin F."/>
            <person name="Robello C."/>
        </authorList>
    </citation>
    <scope>NUCLEOTIDE SEQUENCE [LARGE SCALE GENOMIC DNA]</scope>
    <source>
        <strain evidence="2 3">Dm28c</strain>
    </source>
</reference>
<dbReference type="AlphaFoldDB" id="A0A2V2V5A0"/>
<feature type="compositionally biased region" description="Polar residues" evidence="1">
    <location>
        <begin position="51"/>
        <end position="68"/>
    </location>
</feature>
<dbReference type="VEuPathDB" id="TriTrypDB:TcCLB.511135.30"/>
<dbReference type="EMBL" id="PRFA01000043">
    <property type="protein sequence ID" value="PWU91444.1"/>
    <property type="molecule type" value="Genomic_DNA"/>
</dbReference>
<dbReference type="OrthoDB" id="242129at2759"/>
<dbReference type="Proteomes" id="UP000246121">
    <property type="component" value="Unassembled WGS sequence"/>
</dbReference>
<feature type="region of interest" description="Disordered" evidence="1">
    <location>
        <begin position="13"/>
        <end position="68"/>
    </location>
</feature>
<protein>
    <submittedName>
        <fullName evidence="2">Uncharacterized protein</fullName>
    </submittedName>
</protein>
<dbReference type="VEuPathDB" id="TriTrypDB:C4B63_43g169"/>
<dbReference type="VEuPathDB" id="TriTrypDB:C3747_117g79"/>
<sequence length="150" mass="16839">MNSHVPSQIFGALPRRKPNQHHLPPLLPPSSSSTNETISAVGCRAIPPRNALQSPGISRQSSASPRNCCSVTTMGIIPKADSRHAASRGENGVVGYAVEHQLPSLLNNMMEDLLRERPEENVDGWMFHWFERAYERRREETQRRPAHPRS</sequence>
<organism evidence="2 3">
    <name type="scientific">Trypanosoma cruzi</name>
    <dbReference type="NCBI Taxonomy" id="5693"/>
    <lineage>
        <taxon>Eukaryota</taxon>
        <taxon>Discoba</taxon>
        <taxon>Euglenozoa</taxon>
        <taxon>Kinetoplastea</taxon>
        <taxon>Metakinetoplastina</taxon>
        <taxon>Trypanosomatida</taxon>
        <taxon>Trypanosomatidae</taxon>
        <taxon>Trypanosoma</taxon>
        <taxon>Schizotrypanum</taxon>
    </lineage>
</organism>
<dbReference type="VEuPathDB" id="TriTrypDB:TcBrA4_0045480"/>
<accession>A0A2V2V5A0</accession>
<evidence type="ECO:0000256" key="1">
    <source>
        <dbReference type="SAM" id="MobiDB-lite"/>
    </source>
</evidence>
<gene>
    <name evidence="2" type="ORF">C4B63_43g169</name>
</gene>
<dbReference type="VEuPathDB" id="TriTrypDB:TcG_04892"/>
<comment type="caution">
    <text evidence="2">The sequence shown here is derived from an EMBL/GenBank/DDBJ whole genome shotgun (WGS) entry which is preliminary data.</text>
</comment>
<dbReference type="VEuPathDB" id="TriTrypDB:TcYC6_0023590"/>